<evidence type="ECO:0000313" key="2">
    <source>
        <dbReference type="Proteomes" id="UP000282321"/>
    </source>
</evidence>
<comment type="caution">
    <text evidence="1">The sequence shown here is derived from an EMBL/GenBank/DDBJ whole genome shotgun (WGS) entry which is preliminary data.</text>
</comment>
<protein>
    <recommendedName>
        <fullName evidence="3">PorV/PorQ family protein</fullName>
    </recommendedName>
</protein>
<reference evidence="1 2" key="1">
    <citation type="submission" date="2018-06" db="EMBL/GenBank/DDBJ databases">
        <title>Extensive metabolic versatility and redundancy in microbially diverse, dynamic hydrothermal sediments.</title>
        <authorList>
            <person name="Dombrowski N."/>
            <person name="Teske A."/>
            <person name="Baker B.J."/>
        </authorList>
    </citation>
    <scope>NUCLEOTIDE SEQUENCE [LARGE SCALE GENOMIC DNA]</scope>
    <source>
        <strain evidence="1">B35_G9</strain>
    </source>
</reference>
<dbReference type="Proteomes" id="UP000282321">
    <property type="component" value="Unassembled WGS sequence"/>
</dbReference>
<sequence>MKRRWLIILIFCWVTLIFGEDFSSNNRGLSVLEINTSPISASLGSGYSVFGHIITSFLDNPAMLAETENINMVFNHEELGFDVRRDDIYFSKKLNNKLGIMMGIGYFNGGAIELRGIVPQDIPYSTTSFSDFIAGGSVGYEIYKELKAGIGVKFISQNSYIYSGTGVSFDGGVLFSPSILKGITGSVIFNNFGPAVNFGETQKVTQPSRVRFAMGKRIDIRRYKSNIGISIGGYSKYYVIPYSDTSYTFSDNVKNFVSSIPDRAVTDFDFDYIFDNRINLRLSYLVGGENTIANVGLGIMLSRFRFDYSYTVEQSTNGTHRMSIGVNY</sequence>
<organism evidence="1 2">
    <name type="scientific">candidate division TA06 bacterium</name>
    <dbReference type="NCBI Taxonomy" id="2250710"/>
    <lineage>
        <taxon>Bacteria</taxon>
        <taxon>Bacteria division TA06</taxon>
    </lineage>
</organism>
<accession>A0A660SA30</accession>
<name>A0A660SA30_UNCT6</name>
<dbReference type="EMBL" id="QNBC01000019">
    <property type="protein sequence ID" value="RKX67523.1"/>
    <property type="molecule type" value="Genomic_DNA"/>
</dbReference>
<evidence type="ECO:0008006" key="3">
    <source>
        <dbReference type="Google" id="ProtNLM"/>
    </source>
</evidence>
<dbReference type="AlphaFoldDB" id="A0A660SA30"/>
<proteinExistence type="predicted"/>
<gene>
    <name evidence="1" type="ORF">DRP44_02350</name>
</gene>
<evidence type="ECO:0000313" key="1">
    <source>
        <dbReference type="EMBL" id="RKX67523.1"/>
    </source>
</evidence>